<feature type="domain" description="Enoyl reductase (ER)" evidence="1">
    <location>
        <begin position="16"/>
        <end position="327"/>
    </location>
</feature>
<protein>
    <submittedName>
        <fullName evidence="2">Oxidoreductase</fullName>
    </submittedName>
</protein>
<dbReference type="RefSeq" id="WP_037549996.1">
    <property type="nucleotide sequence ID" value="NZ_CAJCGD010000012.1"/>
</dbReference>
<dbReference type="InterPro" id="IPR036291">
    <property type="entry name" value="NAD(P)-bd_dom_sf"/>
</dbReference>
<dbReference type="InterPro" id="IPR011032">
    <property type="entry name" value="GroES-like_sf"/>
</dbReference>
<organism evidence="2 3">
    <name type="scientific">Staphylococcus haemolyticus</name>
    <dbReference type="NCBI Taxonomy" id="1283"/>
    <lineage>
        <taxon>Bacteria</taxon>
        <taxon>Bacillati</taxon>
        <taxon>Bacillota</taxon>
        <taxon>Bacilli</taxon>
        <taxon>Bacillales</taxon>
        <taxon>Staphylococcaceae</taxon>
        <taxon>Staphylococcus</taxon>
    </lineage>
</organism>
<dbReference type="Proteomes" id="UP000053523">
    <property type="component" value="Unassembled WGS sequence"/>
</dbReference>
<dbReference type="Pfam" id="PF00107">
    <property type="entry name" value="ADH_zinc_N"/>
    <property type="match status" value="1"/>
</dbReference>
<evidence type="ECO:0000259" key="1">
    <source>
        <dbReference type="SMART" id="SM00829"/>
    </source>
</evidence>
<comment type="caution">
    <text evidence="2">The sequence shown here is derived from an EMBL/GenBank/DDBJ whole genome shotgun (WGS) entry which is preliminary data.</text>
</comment>
<dbReference type="InterPro" id="IPR013149">
    <property type="entry name" value="ADH-like_C"/>
</dbReference>
<dbReference type="InterPro" id="IPR014188">
    <property type="entry name" value="Acrylyl-CoA_reductase_AcuI"/>
</dbReference>
<dbReference type="SUPFAM" id="SSF51735">
    <property type="entry name" value="NAD(P)-binding Rossmann-fold domains"/>
    <property type="match status" value="1"/>
</dbReference>
<dbReference type="NCBIfam" id="TIGR02823">
    <property type="entry name" value="oxido_YhdH"/>
    <property type="match status" value="1"/>
</dbReference>
<dbReference type="Pfam" id="PF08240">
    <property type="entry name" value="ADH_N"/>
    <property type="match status" value="1"/>
</dbReference>
<dbReference type="SUPFAM" id="SSF50129">
    <property type="entry name" value="GroES-like"/>
    <property type="match status" value="1"/>
</dbReference>
<dbReference type="SMART" id="SM00829">
    <property type="entry name" value="PKS_ER"/>
    <property type="match status" value="1"/>
</dbReference>
<dbReference type="InterPro" id="IPR051397">
    <property type="entry name" value="Zn-ADH-like_protein"/>
</dbReference>
<dbReference type="PANTHER" id="PTHR43677:SF1">
    <property type="entry name" value="ACRYLYL-COA REDUCTASE ACUI-RELATED"/>
    <property type="match status" value="1"/>
</dbReference>
<dbReference type="InterPro" id="IPR020843">
    <property type="entry name" value="ER"/>
</dbReference>
<dbReference type="EMBL" id="LORN02000015">
    <property type="protein sequence ID" value="PNN20444.1"/>
    <property type="molecule type" value="Genomic_DNA"/>
</dbReference>
<reference evidence="2 3" key="1">
    <citation type="submission" date="2017-12" db="EMBL/GenBank/DDBJ databases">
        <title>FDA dAtabase for Regulatory Grade micrObial Sequences (FDA-ARGOS): Supporting development and validation of Infectious Disease Dx tests.</title>
        <authorList>
            <person name="Hoffmann M."/>
            <person name="Allard M."/>
            <person name="Evans P."/>
            <person name="Brown E."/>
            <person name="Tallon L."/>
            <person name="Sadzewicz L."/>
            <person name="Sengamalay N."/>
            <person name="Ott S."/>
            <person name="Godinez A."/>
            <person name="Nagaraj S."/>
            <person name="Vavikolanu K."/>
            <person name="Aluvathingal J."/>
            <person name="Nadendla S."/>
            <person name="Sichtig H."/>
        </authorList>
    </citation>
    <scope>NUCLEOTIDE SEQUENCE [LARGE SCALE GENOMIC DNA]</scope>
    <source>
        <strain evidence="2 3">FDAARGOS_148</strain>
    </source>
</reference>
<dbReference type="Gene3D" id="3.90.180.10">
    <property type="entry name" value="Medium-chain alcohol dehydrogenases, catalytic domain"/>
    <property type="match status" value="1"/>
</dbReference>
<dbReference type="InterPro" id="IPR013154">
    <property type="entry name" value="ADH-like_N"/>
</dbReference>
<name>A0A2K0A5Z7_STAHA</name>
<gene>
    <name evidence="2" type="ORF">AL503_006450</name>
</gene>
<dbReference type="PANTHER" id="PTHR43677">
    <property type="entry name" value="SHORT-CHAIN DEHYDROGENASE/REDUCTASE"/>
    <property type="match status" value="1"/>
</dbReference>
<dbReference type="GO" id="GO:0043957">
    <property type="term" value="F:acryloyl-CoA reductase (NADPH) activity"/>
    <property type="evidence" value="ECO:0007669"/>
    <property type="project" value="TreeGrafter"/>
</dbReference>
<sequence length="331" mass="35714">MSNQFKAFLVDKNNDGSVNSDFTQLTTDDLPEGEVLIKVHYSGINYKDALATTDNNQILKSYPMVPGIDLAGTVVESEDPTINEGEEVIVTSYDMGVSHYGGFSEYARVNSDWVVKLPDNMTLEEAMIYGTAGYTAGLAIEKLEKAGFMTLEGGKVLVRGASGGVGALAVLMLSNLGYKVVASTGNKHAGDKLEALGANEIIDRIKDNDEKPLGSRTWQAAIDPIGGNGTPFVTNRIDNNGGVALIGLTGGVSFDTTVYPFILRGVSLVGIDSVFTPMKLRERVWRRLATDLKSDKLHDIKKVISFSELPDAISTVLNHDNFGRIIIDFDA</sequence>
<accession>A0A2K0A5Z7</accession>
<evidence type="ECO:0000313" key="2">
    <source>
        <dbReference type="EMBL" id="PNN20444.1"/>
    </source>
</evidence>
<evidence type="ECO:0000313" key="3">
    <source>
        <dbReference type="Proteomes" id="UP000053523"/>
    </source>
</evidence>
<dbReference type="AlphaFoldDB" id="A0A2K0A5Z7"/>
<dbReference type="Gene3D" id="3.40.50.720">
    <property type="entry name" value="NAD(P)-binding Rossmann-like Domain"/>
    <property type="match status" value="1"/>
</dbReference>
<proteinExistence type="predicted"/>